<comment type="subcellular location">
    <subcellularLocation>
        <location evidence="2">Cytoplasm</location>
        <location evidence="2">Cytosol</location>
    </subcellularLocation>
    <subcellularLocation>
        <location evidence="1 15">Nucleus</location>
    </subcellularLocation>
</comment>
<comment type="function">
    <text evidence="13">Plays a role in pre-mRNA splicing as a core component of the spliceosomal U1, U2, U4 and U5 small nuclear ribonucleoproteins (snRNPs), the building blocks of the spliceosome. Component of both the pre-catalytic spliceosome B complex and activated spliceosome C complexes. As a component of the minor spliceosome, involved in the splicing of U12-type introns in pre-mRNAs.</text>
</comment>
<dbReference type="InterPro" id="IPR047575">
    <property type="entry name" value="Sm"/>
</dbReference>
<keyword evidence="9 15" id="KW-0508">mRNA splicing</keyword>
<feature type="domain" description="Sm" evidence="16">
    <location>
        <begin position="150"/>
        <end position="236"/>
    </location>
</feature>
<evidence type="ECO:0000256" key="14">
    <source>
        <dbReference type="ARBA" id="ARBA00070085"/>
    </source>
</evidence>
<evidence type="ECO:0000256" key="4">
    <source>
        <dbReference type="ARBA" id="ARBA00008146"/>
    </source>
</evidence>
<evidence type="ECO:0000256" key="5">
    <source>
        <dbReference type="ARBA" id="ARBA00022490"/>
    </source>
</evidence>
<dbReference type="FunFam" id="2.30.30.100:FF:000069">
    <property type="entry name" value="Small nuclear ribonucleoprotein Sm D2"/>
    <property type="match status" value="1"/>
</dbReference>
<comment type="similarity">
    <text evidence="3">Belongs to the N-acetylmuramoyl-L-alanine amidase 2 family.</text>
</comment>
<comment type="similarity">
    <text evidence="4 15">Belongs to the snRNP core protein family.</text>
</comment>
<dbReference type="Pfam" id="PF01423">
    <property type="entry name" value="LSM"/>
    <property type="match status" value="1"/>
</dbReference>
<dbReference type="Proteomes" id="UP001187315">
    <property type="component" value="Unassembled WGS sequence"/>
</dbReference>
<evidence type="ECO:0000256" key="8">
    <source>
        <dbReference type="ARBA" id="ARBA00022859"/>
    </source>
</evidence>
<keyword evidence="6 15" id="KW-0507">mRNA processing</keyword>
<dbReference type="PANTHER" id="PTHR12777">
    <property type="entry name" value="SMALL NUCLEAR RIBONUCLEOPROTEIN SM D2"/>
    <property type="match status" value="1"/>
</dbReference>
<protein>
    <recommendedName>
        <fullName evidence="14 15">Small nuclear ribonucleoprotein Sm D2</fullName>
        <shortName evidence="15">Sm-D2</shortName>
    </recommendedName>
    <alternativeName>
        <fullName evidence="12 15">snRNP core protein D2</fullName>
    </alternativeName>
</protein>
<comment type="caution">
    <text evidence="17">The sequence shown here is derived from an EMBL/GenBank/DDBJ whole genome shotgun (WGS) entry which is preliminary data.</text>
</comment>
<dbReference type="GO" id="GO:0009253">
    <property type="term" value="P:peptidoglycan catabolic process"/>
    <property type="evidence" value="ECO:0007669"/>
    <property type="project" value="InterPro"/>
</dbReference>
<evidence type="ECO:0000256" key="7">
    <source>
        <dbReference type="ARBA" id="ARBA00022728"/>
    </source>
</evidence>
<dbReference type="Gene3D" id="2.30.30.100">
    <property type="match status" value="1"/>
</dbReference>
<evidence type="ECO:0000259" key="16">
    <source>
        <dbReference type="PROSITE" id="PS52002"/>
    </source>
</evidence>
<dbReference type="Pfam" id="PF01510">
    <property type="entry name" value="Amidase_2"/>
    <property type="match status" value="1"/>
</dbReference>
<dbReference type="FunFam" id="3.40.80.10:FF:000001">
    <property type="entry name" value="Peptidoglycan recognition protein 1"/>
    <property type="match status" value="1"/>
</dbReference>
<proteinExistence type="inferred from homology"/>
<keyword evidence="18" id="KW-1185">Reference proteome</keyword>
<sequence>MTGAAQYSTVAMIPRSAWKAVDVQIRERLHKPADKLIIHHTALWSCWSQTQSISQLIHIQHLHIHERSFTDIGYNFLVDQTGVVYEGRGWGIVGAHAKTHNHDSVGVAFMGNFNDESPSLQALSAVRALIQHGVAKGYLQPNFRIKQDESFEQAESVKNNTQVLINCRNNKKLLGRVKAFDRHCNMVLENVKEMWTEVPKSGKGKKKSKPVNKDRYISKMFLRGDSVIVVLRNPLITGK</sequence>
<dbReference type="InterPro" id="IPR001163">
    <property type="entry name" value="Sm_dom_euk/arc"/>
</dbReference>
<dbReference type="EMBL" id="JAVHJS010000009">
    <property type="protein sequence ID" value="KAK2848208.1"/>
    <property type="molecule type" value="Genomic_DNA"/>
</dbReference>
<dbReference type="GO" id="GO:0002376">
    <property type="term" value="P:immune system process"/>
    <property type="evidence" value="ECO:0007669"/>
    <property type="project" value="UniProtKB-KW"/>
</dbReference>
<evidence type="ECO:0000256" key="15">
    <source>
        <dbReference type="RuleBase" id="RU365051"/>
    </source>
</evidence>
<dbReference type="SUPFAM" id="SSF55846">
    <property type="entry name" value="N-acetylmuramoyl-L-alanine amidase-like"/>
    <property type="match status" value="1"/>
</dbReference>
<dbReference type="InterPro" id="IPR010920">
    <property type="entry name" value="LSM_dom_sf"/>
</dbReference>
<dbReference type="PROSITE" id="PS52002">
    <property type="entry name" value="SM"/>
    <property type="match status" value="1"/>
</dbReference>
<name>A0AA88MYV8_TACVA</name>
<keyword evidence="8" id="KW-0391">Immunity</keyword>
<dbReference type="CDD" id="cd06583">
    <property type="entry name" value="PGRP"/>
    <property type="match status" value="1"/>
</dbReference>
<keyword evidence="10 15" id="KW-0539">Nucleus</keyword>
<evidence type="ECO:0000313" key="18">
    <source>
        <dbReference type="Proteomes" id="UP001187315"/>
    </source>
</evidence>
<evidence type="ECO:0000313" key="17">
    <source>
        <dbReference type="EMBL" id="KAK2848208.1"/>
    </source>
</evidence>
<evidence type="ECO:0000256" key="12">
    <source>
        <dbReference type="ARBA" id="ARBA00033125"/>
    </source>
</evidence>
<evidence type="ECO:0000256" key="13">
    <source>
        <dbReference type="ARBA" id="ARBA00058557"/>
    </source>
</evidence>
<dbReference type="CDD" id="cd01720">
    <property type="entry name" value="Sm_D2"/>
    <property type="match status" value="1"/>
</dbReference>
<dbReference type="Gene3D" id="3.40.80.10">
    <property type="entry name" value="Peptidoglycan recognition protein-like"/>
    <property type="match status" value="1"/>
</dbReference>
<dbReference type="AlphaFoldDB" id="A0AA88MYV8"/>
<dbReference type="InterPro" id="IPR006619">
    <property type="entry name" value="PGRP_domain_met/bac"/>
</dbReference>
<keyword evidence="11 15" id="KW-0687">Ribonucleoprotein</keyword>
<dbReference type="SMART" id="SM00644">
    <property type="entry name" value="Ami_2"/>
    <property type="match status" value="1"/>
</dbReference>
<dbReference type="GO" id="GO:0000398">
    <property type="term" value="P:mRNA splicing, via spliceosome"/>
    <property type="evidence" value="ECO:0007669"/>
    <property type="project" value="UniProtKB-ARBA"/>
</dbReference>
<gene>
    <name evidence="17" type="ORF">Q7C36_009890</name>
</gene>
<evidence type="ECO:0000256" key="6">
    <source>
        <dbReference type="ARBA" id="ARBA00022664"/>
    </source>
</evidence>
<evidence type="ECO:0000256" key="9">
    <source>
        <dbReference type="ARBA" id="ARBA00023187"/>
    </source>
</evidence>
<dbReference type="InterPro" id="IPR002502">
    <property type="entry name" value="Amidase_domain"/>
</dbReference>
<evidence type="ECO:0000256" key="11">
    <source>
        <dbReference type="ARBA" id="ARBA00023274"/>
    </source>
</evidence>
<keyword evidence="5" id="KW-0963">Cytoplasm</keyword>
<evidence type="ECO:0000256" key="3">
    <source>
        <dbReference type="ARBA" id="ARBA00007553"/>
    </source>
</evidence>
<dbReference type="GO" id="GO:0005689">
    <property type="term" value="C:U12-type spliceosomal complex"/>
    <property type="evidence" value="ECO:0007669"/>
    <property type="project" value="UniProtKB-ARBA"/>
</dbReference>
<dbReference type="GO" id="GO:0008270">
    <property type="term" value="F:zinc ion binding"/>
    <property type="evidence" value="ECO:0007669"/>
    <property type="project" value="InterPro"/>
</dbReference>
<dbReference type="GO" id="GO:0097525">
    <property type="term" value="C:spliceosomal snRNP complex"/>
    <property type="evidence" value="ECO:0007669"/>
    <property type="project" value="UniProtKB-ARBA"/>
</dbReference>
<organism evidence="17 18">
    <name type="scientific">Tachysurus vachellii</name>
    <name type="common">Darkbarbel catfish</name>
    <name type="synonym">Pelteobagrus vachellii</name>
    <dbReference type="NCBI Taxonomy" id="175792"/>
    <lineage>
        <taxon>Eukaryota</taxon>
        <taxon>Metazoa</taxon>
        <taxon>Chordata</taxon>
        <taxon>Craniata</taxon>
        <taxon>Vertebrata</taxon>
        <taxon>Euteleostomi</taxon>
        <taxon>Actinopterygii</taxon>
        <taxon>Neopterygii</taxon>
        <taxon>Teleostei</taxon>
        <taxon>Ostariophysi</taxon>
        <taxon>Siluriformes</taxon>
        <taxon>Bagridae</taxon>
        <taxon>Tachysurus</taxon>
    </lineage>
</organism>
<accession>A0AA88MYV8</accession>
<keyword evidence="7" id="KW-0747">Spliceosome</keyword>
<evidence type="ECO:0000256" key="10">
    <source>
        <dbReference type="ARBA" id="ARBA00023242"/>
    </source>
</evidence>
<reference evidence="17" key="1">
    <citation type="submission" date="2023-08" db="EMBL/GenBank/DDBJ databases">
        <title>Pelteobagrus vachellii genome.</title>
        <authorList>
            <person name="Liu H."/>
        </authorList>
    </citation>
    <scope>NUCLEOTIDE SEQUENCE</scope>
    <source>
        <strain evidence="17">PRFRI_2022a</strain>
        <tissue evidence="17">Muscle</tissue>
    </source>
</reference>
<dbReference type="GO" id="GO:0003723">
    <property type="term" value="F:RNA binding"/>
    <property type="evidence" value="ECO:0007669"/>
    <property type="project" value="InterPro"/>
</dbReference>
<evidence type="ECO:0000256" key="1">
    <source>
        <dbReference type="ARBA" id="ARBA00004123"/>
    </source>
</evidence>
<dbReference type="GO" id="GO:0008745">
    <property type="term" value="F:N-acetylmuramoyl-L-alanine amidase activity"/>
    <property type="evidence" value="ECO:0007669"/>
    <property type="project" value="InterPro"/>
</dbReference>
<dbReference type="SMART" id="SM00701">
    <property type="entry name" value="PGRP"/>
    <property type="match status" value="1"/>
</dbReference>
<dbReference type="SMART" id="SM00651">
    <property type="entry name" value="Sm"/>
    <property type="match status" value="1"/>
</dbReference>
<dbReference type="InterPro" id="IPR027248">
    <property type="entry name" value="Sm_D2"/>
</dbReference>
<dbReference type="SUPFAM" id="SSF50182">
    <property type="entry name" value="Sm-like ribonucleoproteins"/>
    <property type="match status" value="1"/>
</dbReference>
<evidence type="ECO:0000256" key="2">
    <source>
        <dbReference type="ARBA" id="ARBA00004514"/>
    </source>
</evidence>
<dbReference type="GO" id="GO:0005829">
    <property type="term" value="C:cytosol"/>
    <property type="evidence" value="ECO:0007669"/>
    <property type="project" value="UniProtKB-SubCell"/>
</dbReference>
<dbReference type="InterPro" id="IPR036505">
    <property type="entry name" value="Amidase/PGRP_sf"/>
</dbReference>